<dbReference type="Proteomes" id="UP001324115">
    <property type="component" value="Unassembled WGS sequence"/>
</dbReference>
<dbReference type="Gene3D" id="3.80.10.10">
    <property type="entry name" value="Ribonuclease Inhibitor"/>
    <property type="match status" value="3"/>
</dbReference>
<dbReference type="PANTHER" id="PTHR48063:SF98">
    <property type="entry name" value="LRR RECEPTOR-LIKE SERINE_THREONINE-PROTEIN KINASE FLS2"/>
    <property type="match status" value="1"/>
</dbReference>
<dbReference type="InterPro" id="IPR001611">
    <property type="entry name" value="Leu-rich_rpt"/>
</dbReference>
<evidence type="ECO:0000256" key="9">
    <source>
        <dbReference type="ARBA" id="ARBA00023136"/>
    </source>
</evidence>
<feature type="transmembrane region" description="Helical" evidence="13">
    <location>
        <begin position="846"/>
        <end position="867"/>
    </location>
</feature>
<organism evidence="17 18">
    <name type="scientific">Quercus rubra</name>
    <name type="common">Northern red oak</name>
    <name type="synonym">Quercus borealis</name>
    <dbReference type="NCBI Taxonomy" id="3512"/>
    <lineage>
        <taxon>Eukaryota</taxon>
        <taxon>Viridiplantae</taxon>
        <taxon>Streptophyta</taxon>
        <taxon>Embryophyta</taxon>
        <taxon>Tracheophyta</taxon>
        <taxon>Spermatophyta</taxon>
        <taxon>Magnoliopsida</taxon>
        <taxon>eudicotyledons</taxon>
        <taxon>Gunneridae</taxon>
        <taxon>Pentapetalae</taxon>
        <taxon>rosids</taxon>
        <taxon>fabids</taxon>
        <taxon>Fagales</taxon>
        <taxon>Fagaceae</taxon>
        <taxon>Quercus</taxon>
    </lineage>
</organism>
<keyword evidence="8 13" id="KW-1133">Transmembrane helix</keyword>
<dbReference type="FunFam" id="3.80.10.10:FF:001347">
    <property type="entry name" value="LRR receptor-like serine/threonine-protein kinase GSO2"/>
    <property type="match status" value="1"/>
</dbReference>
<reference evidence="17 18" key="1">
    <citation type="journal article" date="2023" name="G3 (Bethesda)">
        <title>A haplotype-resolved chromosome-scale genome for Quercus rubra L. provides insights into the genetics of adaptive traits for red oak species.</title>
        <authorList>
            <person name="Kapoor B."/>
            <person name="Jenkins J."/>
            <person name="Schmutz J."/>
            <person name="Zhebentyayeva T."/>
            <person name="Kuelheim C."/>
            <person name="Coggeshall M."/>
            <person name="Heim C."/>
            <person name="Lasky J.R."/>
            <person name="Leites L."/>
            <person name="Islam-Faridi N."/>
            <person name="Romero-Severson J."/>
            <person name="DeLeo V.L."/>
            <person name="Lucas S.M."/>
            <person name="Lazic D."/>
            <person name="Gailing O."/>
            <person name="Carlson J."/>
            <person name="Staton M."/>
        </authorList>
    </citation>
    <scope>NUCLEOTIDE SEQUENCE [LARGE SCALE GENOMIC DNA]</scope>
    <source>
        <strain evidence="17">Pseudo-F2</strain>
    </source>
</reference>
<sequence>MGAPFATHLLFLFCLFTATFSLNFFKVESNVSCHAKEKQALLTLKQGLIDLSVLSPLSSWSDQQDCCTWDGVRCDNKTGRVIELTLNGIVGEISPSLLELKFLNHLDFSISDFNCSRIPSFLGSMDNLRHLDLSNAAFCGLIPPQLGNLSGLHYLDLGGNSYLYVGNLRWMSGLSSIQYFNLNSVNLHKEVVWLQIMSKLSSLSELYLSSCGLDSLNPSLRFVNFTSLRVLDLSQNHFHHEIPNWFLNLSTSLLNLYLSENSLIGNIPPNIFNLQRLEYLEVQLNSLSGKFPESLGQLKHLSYLNLEGNSLSGPIPLSLGNLSEMQNLNLARNKLNGTIPKTLGLLSNLVSLSISLNFFTGGLEEVHFAKLWKLKKLDMSHTILFFNVNSNWVPPFQLEQVDMSSCKIGPKFPPWLQTQRSLQFLVMPMSGISSNAPSWFWNWSSNINTIDLSENQIKGDVPDILLNSVVLNLRSNHFKGRLPRLSTNVKVLNIANNSFSGPISTFLCNKLNRKNDLQVLDASNNLFLGELSNCWRYWQSLIHLNLGSNSLSGKIPYSMGSLVKLKSLRLQNNSISGDFPLSLKKCLDLGLIDIGDNHLSGTIPLWIREMTHLIILRLRSNGFKGNIPLKICQLSSLRVLDLANNSLSGPIPNCLKNISTMAVREPNTQDTYFDSLEFNFGYSSYIANLMLVPKGNELEYEENLKFVRIIDLSSNNLSGSIPVEISFLFELCFLNLSRNHLMGSIPEKIGGMKELESIDLSRNHISGEIPPSLSNLTFLSYLDLSYNNLSCRIPSSTQLQSFDALNYIGNPQLCGEPLPKNCTINEEAHNRTSMGKTEDNSQNSSFSMGMGVGFAVGFWTVCGGLFFNKTWRHAYFKFLNDIKDWLYVTTILKVNWILEKLRSSHLIWQVKGHHYLLRDVQRERERERESARARGSQITPSPSPAKPRSSFLGPTIAHYSPTIERKPRSYDRTLHTPTHHNLHSTRERECASEIAPAAFTPRTQSSDFAGDPETSRHEPRASTSPETQRLRATNPELRLRIAPRSQSFDFESHPLTSPANPEARIAVRLRLRRHRLH</sequence>
<dbReference type="AlphaFoldDB" id="A0AAN7FIW3"/>
<dbReference type="GO" id="GO:0005886">
    <property type="term" value="C:plasma membrane"/>
    <property type="evidence" value="ECO:0007669"/>
    <property type="project" value="UniProtKB-SubCell"/>
</dbReference>
<name>A0AAN7FIW3_QUERU</name>
<dbReference type="FunFam" id="3.80.10.10:FF:000095">
    <property type="entry name" value="LRR receptor-like serine/threonine-protein kinase GSO1"/>
    <property type="match status" value="1"/>
</dbReference>
<feature type="chain" id="PRO_5042935555" description="Leucine-rich repeat-containing N-terminal plant-type domain-containing protein" evidence="14">
    <location>
        <begin position="22"/>
        <end position="1077"/>
    </location>
</feature>
<keyword evidence="9 13" id="KW-0472">Membrane</keyword>
<dbReference type="PROSITE" id="PS51450">
    <property type="entry name" value="LRR"/>
    <property type="match status" value="1"/>
</dbReference>
<feature type="compositionally biased region" description="Basic and acidic residues" evidence="12">
    <location>
        <begin position="963"/>
        <end position="974"/>
    </location>
</feature>
<keyword evidence="11" id="KW-0325">Glycoprotein</keyword>
<gene>
    <name evidence="17" type="ORF">RGQ29_021352</name>
</gene>
<dbReference type="SUPFAM" id="SSF52058">
    <property type="entry name" value="L domain-like"/>
    <property type="match status" value="3"/>
</dbReference>
<proteinExistence type="inferred from homology"/>
<comment type="subcellular location">
    <subcellularLocation>
        <location evidence="1">Cell membrane</location>
        <topology evidence="1">Single-pass type I membrane protein</topology>
    </subcellularLocation>
</comment>
<comment type="caution">
    <text evidence="17">The sequence shown here is derived from an EMBL/GenBank/DDBJ whole genome shotgun (WGS) entry which is preliminary data.</text>
</comment>
<keyword evidence="3" id="KW-1003">Cell membrane</keyword>
<evidence type="ECO:0000256" key="10">
    <source>
        <dbReference type="ARBA" id="ARBA00023170"/>
    </source>
</evidence>
<keyword evidence="18" id="KW-1185">Reference proteome</keyword>
<evidence type="ECO:0000259" key="16">
    <source>
        <dbReference type="Pfam" id="PF23598"/>
    </source>
</evidence>
<evidence type="ECO:0000256" key="1">
    <source>
        <dbReference type="ARBA" id="ARBA00004251"/>
    </source>
</evidence>
<evidence type="ECO:0000259" key="15">
    <source>
        <dbReference type="Pfam" id="PF08263"/>
    </source>
</evidence>
<keyword evidence="6 14" id="KW-0732">Signal</keyword>
<dbReference type="InterPro" id="IPR003591">
    <property type="entry name" value="Leu-rich_rpt_typical-subtyp"/>
</dbReference>
<evidence type="ECO:0000256" key="12">
    <source>
        <dbReference type="SAM" id="MobiDB-lite"/>
    </source>
</evidence>
<feature type="domain" description="Disease resistance R13L4/SHOC-2-like LRR" evidence="16">
    <location>
        <begin position="216"/>
        <end position="427"/>
    </location>
</feature>
<feature type="domain" description="Leucine-rich repeat-containing N-terminal plant-type" evidence="15">
    <location>
        <begin position="35"/>
        <end position="75"/>
    </location>
</feature>
<dbReference type="Pfam" id="PF00560">
    <property type="entry name" value="LRR_1"/>
    <property type="match status" value="8"/>
</dbReference>
<evidence type="ECO:0000256" key="2">
    <source>
        <dbReference type="ARBA" id="ARBA00009592"/>
    </source>
</evidence>
<dbReference type="Pfam" id="PF23598">
    <property type="entry name" value="LRR_14"/>
    <property type="match status" value="1"/>
</dbReference>
<dbReference type="Pfam" id="PF08263">
    <property type="entry name" value="LRRNT_2"/>
    <property type="match status" value="1"/>
</dbReference>
<dbReference type="EMBL" id="JAXUIC010000005">
    <property type="protein sequence ID" value="KAK4591125.1"/>
    <property type="molecule type" value="Genomic_DNA"/>
</dbReference>
<dbReference type="InterPro" id="IPR055414">
    <property type="entry name" value="LRR_R13L4/SHOC2-like"/>
</dbReference>
<protein>
    <recommendedName>
        <fullName evidence="19">Leucine-rich repeat-containing N-terminal plant-type domain-containing protein</fullName>
    </recommendedName>
</protein>
<evidence type="ECO:0000256" key="11">
    <source>
        <dbReference type="ARBA" id="ARBA00023180"/>
    </source>
</evidence>
<dbReference type="FunFam" id="3.80.10.10:FF:000649">
    <property type="entry name" value="Leucine Rich Repeat family protein"/>
    <property type="match status" value="1"/>
</dbReference>
<dbReference type="InterPro" id="IPR032675">
    <property type="entry name" value="LRR_dom_sf"/>
</dbReference>
<feature type="compositionally biased region" description="Polar residues" evidence="12">
    <location>
        <begin position="1021"/>
        <end position="1031"/>
    </location>
</feature>
<evidence type="ECO:0000256" key="3">
    <source>
        <dbReference type="ARBA" id="ARBA00022475"/>
    </source>
</evidence>
<evidence type="ECO:0000256" key="8">
    <source>
        <dbReference type="ARBA" id="ARBA00022989"/>
    </source>
</evidence>
<keyword evidence="10" id="KW-0675">Receptor</keyword>
<evidence type="ECO:0000313" key="18">
    <source>
        <dbReference type="Proteomes" id="UP001324115"/>
    </source>
</evidence>
<evidence type="ECO:0000256" key="13">
    <source>
        <dbReference type="SAM" id="Phobius"/>
    </source>
</evidence>
<feature type="signal peptide" evidence="14">
    <location>
        <begin position="1"/>
        <end position="21"/>
    </location>
</feature>
<evidence type="ECO:0000256" key="6">
    <source>
        <dbReference type="ARBA" id="ARBA00022729"/>
    </source>
</evidence>
<dbReference type="PANTHER" id="PTHR48063">
    <property type="entry name" value="LRR RECEPTOR-LIKE KINASE"/>
    <property type="match status" value="1"/>
</dbReference>
<comment type="similarity">
    <text evidence="2">Belongs to the RLP family.</text>
</comment>
<evidence type="ECO:0000313" key="17">
    <source>
        <dbReference type="EMBL" id="KAK4591125.1"/>
    </source>
</evidence>
<evidence type="ECO:0000256" key="7">
    <source>
        <dbReference type="ARBA" id="ARBA00022737"/>
    </source>
</evidence>
<dbReference type="InterPro" id="IPR046956">
    <property type="entry name" value="RLP23-like"/>
</dbReference>
<evidence type="ECO:0000256" key="4">
    <source>
        <dbReference type="ARBA" id="ARBA00022614"/>
    </source>
</evidence>
<feature type="region of interest" description="Disordered" evidence="12">
    <location>
        <begin position="926"/>
        <end position="1036"/>
    </location>
</feature>
<evidence type="ECO:0000256" key="14">
    <source>
        <dbReference type="SAM" id="SignalP"/>
    </source>
</evidence>
<keyword evidence="7" id="KW-0677">Repeat</keyword>
<dbReference type="SMART" id="SM00369">
    <property type="entry name" value="LRR_TYP"/>
    <property type="match status" value="8"/>
</dbReference>
<evidence type="ECO:0000256" key="5">
    <source>
        <dbReference type="ARBA" id="ARBA00022692"/>
    </source>
</evidence>
<dbReference type="FunFam" id="3.80.10.10:FF:000111">
    <property type="entry name" value="LRR receptor-like serine/threonine-protein kinase ERECTA"/>
    <property type="match status" value="1"/>
</dbReference>
<keyword evidence="5 13" id="KW-0812">Transmembrane</keyword>
<accession>A0AAN7FIW3</accession>
<dbReference type="InterPro" id="IPR013210">
    <property type="entry name" value="LRR_N_plant-typ"/>
</dbReference>
<evidence type="ECO:0008006" key="19">
    <source>
        <dbReference type="Google" id="ProtNLM"/>
    </source>
</evidence>
<keyword evidence="4" id="KW-0433">Leucine-rich repeat</keyword>